<reference evidence="12" key="1">
    <citation type="submission" date="2011-06" db="EMBL/GenBank/DDBJ databases">
        <authorList>
            <consortium name="US DOE Joint Genome Institute (JGI-PGF)"/>
            <person name="Lucas S."/>
            <person name="Han J."/>
            <person name="Lapidus A."/>
            <person name="Cheng J.-F."/>
            <person name="Goodwin L."/>
            <person name="Pitluck S."/>
            <person name="Peters L."/>
            <person name="Land M.L."/>
            <person name="Hauser L."/>
            <person name="Vogl K."/>
            <person name="Liu Z."/>
            <person name="Overmann J."/>
            <person name="Frigaard N.-U."/>
            <person name="Bryant D.A."/>
            <person name="Woyke T.J."/>
        </authorList>
    </citation>
    <scope>NUCLEOTIDE SEQUENCE [LARGE SCALE GENOMIC DNA]</scope>
    <source>
        <strain evidence="12">970</strain>
    </source>
</reference>
<dbReference type="NCBIfam" id="TIGR00287">
    <property type="entry name" value="cas1"/>
    <property type="match status" value="1"/>
</dbReference>
<dbReference type="GO" id="GO:0004519">
    <property type="term" value="F:endonuclease activity"/>
    <property type="evidence" value="ECO:0007669"/>
    <property type="project" value="UniProtKB-UniRule"/>
</dbReference>
<dbReference type="eggNOG" id="COG1518">
    <property type="taxonomic scope" value="Bacteria"/>
</dbReference>
<keyword evidence="4 10" id="KW-0378">Hydrolase</keyword>
<feature type="binding site" evidence="10">
    <location>
        <position position="680"/>
    </location>
    <ligand>
        <name>Mn(2+)</name>
        <dbReference type="ChEBI" id="CHEBI:29035"/>
    </ligand>
</feature>
<feature type="binding site" evidence="10">
    <location>
        <position position="745"/>
    </location>
    <ligand>
        <name>Mn(2+)</name>
        <dbReference type="ChEBI" id="CHEBI:29035"/>
    </ligand>
</feature>
<dbReference type="EMBL" id="JH603163">
    <property type="protein sequence ID" value="EIC24024.1"/>
    <property type="molecule type" value="Genomic_DNA"/>
</dbReference>
<organism evidence="11 12">
    <name type="scientific">Thiorhodovibrio frisius</name>
    <dbReference type="NCBI Taxonomy" id="631362"/>
    <lineage>
        <taxon>Bacteria</taxon>
        <taxon>Pseudomonadati</taxon>
        <taxon>Pseudomonadota</taxon>
        <taxon>Gammaproteobacteria</taxon>
        <taxon>Chromatiales</taxon>
        <taxon>Chromatiaceae</taxon>
        <taxon>Thiorhodovibrio</taxon>
    </lineage>
</organism>
<dbReference type="GO" id="GO:0016787">
    <property type="term" value="F:hydrolase activity"/>
    <property type="evidence" value="ECO:0007669"/>
    <property type="project" value="UniProtKB-KW"/>
</dbReference>
<dbReference type="GO" id="GO:0051607">
    <property type="term" value="P:defense response to virus"/>
    <property type="evidence" value="ECO:0007669"/>
    <property type="project" value="UniProtKB-UniRule"/>
</dbReference>
<keyword evidence="7 10" id="KW-0238">DNA-binding</keyword>
<dbReference type="GO" id="GO:0043571">
    <property type="term" value="P:maintenance of CRISPR repeat elements"/>
    <property type="evidence" value="ECO:0007669"/>
    <property type="project" value="UniProtKB-UniRule"/>
</dbReference>
<dbReference type="InterPro" id="IPR042206">
    <property type="entry name" value="CRISPR-assoc_Cas1_C"/>
</dbReference>
<name>H8YVT4_9GAMM</name>
<dbReference type="OrthoDB" id="9803119at2"/>
<gene>
    <name evidence="10" type="primary">cas1</name>
    <name evidence="11" type="ORF">Thi970DRAFT_00165</name>
</gene>
<keyword evidence="8 10" id="KW-0464">Manganese</keyword>
<accession>H8YVT4</accession>
<dbReference type="STRING" id="631362.Thi970DRAFT_00165"/>
<dbReference type="HOGENOM" id="CLU_335523_0_0_6"/>
<evidence type="ECO:0000256" key="9">
    <source>
        <dbReference type="ARBA" id="ARBA00038592"/>
    </source>
</evidence>
<evidence type="ECO:0000313" key="12">
    <source>
        <dbReference type="Proteomes" id="UP000002964"/>
    </source>
</evidence>
<dbReference type="Gene3D" id="1.20.120.920">
    <property type="entry name" value="CRISPR-associated endonuclease Cas1, C-terminal domain"/>
    <property type="match status" value="1"/>
</dbReference>
<dbReference type="CDD" id="cd09634">
    <property type="entry name" value="Cas1_I-II-III"/>
    <property type="match status" value="1"/>
</dbReference>
<dbReference type="GO" id="GO:0003677">
    <property type="term" value="F:DNA binding"/>
    <property type="evidence" value="ECO:0007669"/>
    <property type="project" value="UniProtKB-KW"/>
</dbReference>
<dbReference type="HAMAP" id="MF_01470">
    <property type="entry name" value="Cas1"/>
    <property type="match status" value="1"/>
</dbReference>
<comment type="cofactor">
    <cofactor evidence="10">
        <name>Mg(2+)</name>
        <dbReference type="ChEBI" id="CHEBI:18420"/>
    </cofactor>
    <cofactor evidence="10">
        <name>Mn(2+)</name>
        <dbReference type="ChEBI" id="CHEBI:29035"/>
    </cofactor>
</comment>
<reference evidence="11 12" key="2">
    <citation type="submission" date="2011-11" db="EMBL/GenBank/DDBJ databases">
        <authorList>
            <consortium name="US DOE Joint Genome Institute"/>
            <person name="Lucas S."/>
            <person name="Han J."/>
            <person name="Lapidus A."/>
            <person name="Cheng J.-F."/>
            <person name="Goodwin L."/>
            <person name="Pitluck S."/>
            <person name="Peters L."/>
            <person name="Ovchinnikova G."/>
            <person name="Zhang X."/>
            <person name="Detter J.C."/>
            <person name="Han C."/>
            <person name="Tapia R."/>
            <person name="Land M."/>
            <person name="Hauser L."/>
            <person name="Kyrpides N."/>
            <person name="Ivanova N."/>
            <person name="Pagani I."/>
            <person name="Vogl K."/>
            <person name="Liu Z."/>
            <person name="Overmann J."/>
            <person name="Frigaard N.-U."/>
            <person name="Bryant D."/>
            <person name="Woyke T."/>
        </authorList>
    </citation>
    <scope>NUCLEOTIDE SEQUENCE [LARGE SCALE GENOMIC DNA]</scope>
    <source>
        <strain evidence="11 12">970</strain>
    </source>
</reference>
<keyword evidence="3 10" id="KW-0255">Endonuclease</keyword>
<evidence type="ECO:0000256" key="2">
    <source>
        <dbReference type="ARBA" id="ARBA00022723"/>
    </source>
</evidence>
<dbReference type="PANTHER" id="PTHR34353:SF2">
    <property type="entry name" value="CRISPR-ASSOCIATED ENDONUCLEASE CAS1 1"/>
    <property type="match status" value="1"/>
</dbReference>
<comment type="function">
    <text evidence="10">CRISPR (clustered regularly interspaced short palindromic repeat), is an adaptive immune system that provides protection against mobile genetic elements (viruses, transposable elements and conjugative plasmids). CRISPR clusters contain spacers, sequences complementary to antecedent mobile elements, and target invading nucleic acids. CRISPR clusters are transcribed and processed into CRISPR RNA (crRNA). Acts as a dsDNA endonuclease. Involved in the integration of spacer DNA into the CRISPR cassette.</text>
</comment>
<evidence type="ECO:0000256" key="4">
    <source>
        <dbReference type="ARBA" id="ARBA00022801"/>
    </source>
</evidence>
<protein>
    <recommendedName>
        <fullName evidence="10">CRISPR-associated endonuclease Cas1</fullName>
        <ecNumber evidence="10">3.1.-.-</ecNumber>
    </recommendedName>
</protein>
<proteinExistence type="inferred from homology"/>
<evidence type="ECO:0000256" key="7">
    <source>
        <dbReference type="ARBA" id="ARBA00023125"/>
    </source>
</evidence>
<evidence type="ECO:0000256" key="6">
    <source>
        <dbReference type="ARBA" id="ARBA00023118"/>
    </source>
</evidence>
<keyword evidence="12" id="KW-1185">Reference proteome</keyword>
<dbReference type="EC" id="3.1.-.-" evidence="10"/>
<evidence type="ECO:0000256" key="10">
    <source>
        <dbReference type="HAMAP-Rule" id="MF_01470"/>
    </source>
</evidence>
<dbReference type="Gene3D" id="3.100.10.20">
    <property type="entry name" value="CRISPR-associated endonuclease Cas1, N-terminal domain"/>
    <property type="match status" value="1"/>
</dbReference>
<dbReference type="eggNOG" id="COG3344">
    <property type="taxonomic scope" value="Bacteria"/>
</dbReference>
<dbReference type="Proteomes" id="UP000002964">
    <property type="component" value="Unassembled WGS sequence"/>
</dbReference>
<evidence type="ECO:0000313" key="11">
    <source>
        <dbReference type="EMBL" id="EIC24024.1"/>
    </source>
</evidence>
<dbReference type="InterPro" id="IPR050646">
    <property type="entry name" value="Cas1"/>
</dbReference>
<evidence type="ECO:0000256" key="8">
    <source>
        <dbReference type="ARBA" id="ARBA00023211"/>
    </source>
</evidence>
<keyword evidence="2 10" id="KW-0479">Metal-binding</keyword>
<evidence type="ECO:0000256" key="3">
    <source>
        <dbReference type="ARBA" id="ARBA00022759"/>
    </source>
</evidence>
<dbReference type="AlphaFoldDB" id="H8YVT4"/>
<feature type="binding site" evidence="10">
    <location>
        <position position="760"/>
    </location>
    <ligand>
        <name>Mn(2+)</name>
        <dbReference type="ChEBI" id="CHEBI:29035"/>
    </ligand>
</feature>
<dbReference type="PANTHER" id="PTHR34353">
    <property type="entry name" value="CRISPR-ASSOCIATED ENDONUCLEASE CAS1 1"/>
    <property type="match status" value="1"/>
</dbReference>
<evidence type="ECO:0000256" key="1">
    <source>
        <dbReference type="ARBA" id="ARBA00022722"/>
    </source>
</evidence>
<sequence>MANDLIQESASTNVLSIDPEIDAQVWFLCAIELVCERADKRTQDSLLGVIESLTKTVCDQAPGVRAIFRLPGRSLARMTPQVGITYRVEWRLFGAPEAAAAWADALHTYTGTRLRHYRLKTFENLQRRSVAQLCAPPAASEAVLDFLTPYPFATKPGQPTQLSRTFFLGDLAWRLLKLLDLDRRAAIQAAGADITLLPWYWRLQKRSRASHSQPGQRQWLIGCTGPLYLKGELAPLLPYLALAEEIQLGRELTFGRGYFRLHVPGPAYFEKNLHDKKILSTLATEILAERDDVAGCGDDECFASTLQQHLARDPKLPAESLPAPLPQALLRHLHRLLAPIFNPMFDAPTPSYRKGYSLATAVERIHTAFQHGLVFVATANLPQAATMLVPERLAEALDALLPDADRAFRAWLRAGWQAAITSAEAGERADPLTRLLLNLYWQPLDTAVLATGATLVRQDDAFILLAASREQAEAAAQAARVTLAELGMDVLPDDLIVQEASTGLTFLGVAFGAQAATAEPPPVVRKPVYITQHGCFLGVSGQTLDIRCHDQEGDRLPLHRVSEIIVQGQASFSSALVRQCHAHDIPLSLELGSGQGMTTIIPNTAAAYRVAYRQAVKFERLDTMARCDLAKTLVKGKLEGYRTLFQQRYHPGTQALLQALARAMQSAEAAADVAQLRGVEGAAARRCFAELNTLIIPEALRMARRRQQNPDPGNSLLNFCYHLLYIRLNSIVRALGLNPFLGFLHAPDNRYESLVYDLMEIFRTRIDRLVLRLFNLKTVGIQDFVATDQGARLTSAARRRVLMQFERELLTPGRGGEPPLGETLYAQAVLVRDYFVADRPWQLLIWNRRD</sequence>
<comment type="similarity">
    <text evidence="10">Belongs to the CRISPR-associated endonuclease Cas1 family.</text>
</comment>
<keyword evidence="6 10" id="KW-0051">Antiviral defense</keyword>
<dbReference type="InterPro" id="IPR002729">
    <property type="entry name" value="CRISPR-assoc_Cas1"/>
</dbReference>
<keyword evidence="1 10" id="KW-0540">Nuclease</keyword>
<dbReference type="Pfam" id="PF01867">
    <property type="entry name" value="Cas_Cas1"/>
    <property type="match status" value="1"/>
</dbReference>
<evidence type="ECO:0000256" key="5">
    <source>
        <dbReference type="ARBA" id="ARBA00022842"/>
    </source>
</evidence>
<dbReference type="GO" id="GO:0046872">
    <property type="term" value="F:metal ion binding"/>
    <property type="evidence" value="ECO:0007669"/>
    <property type="project" value="UniProtKB-UniRule"/>
</dbReference>
<dbReference type="InterPro" id="IPR042211">
    <property type="entry name" value="CRISPR-assoc_Cas1_N"/>
</dbReference>
<comment type="subunit">
    <text evidence="9 10">Homodimer, forms a heterotetramer with a Cas2 homodimer.</text>
</comment>
<keyword evidence="5 10" id="KW-0460">Magnesium</keyword>